<evidence type="ECO:0000313" key="1">
    <source>
        <dbReference type="EMBL" id="KAF2476959.1"/>
    </source>
</evidence>
<dbReference type="EMBL" id="MU003493">
    <property type="protein sequence ID" value="KAF2476959.1"/>
    <property type="molecule type" value="Genomic_DNA"/>
</dbReference>
<accession>A0ACB6RCA3</accession>
<reference evidence="1" key="1">
    <citation type="journal article" date="2020" name="Stud. Mycol.">
        <title>101 Dothideomycetes genomes: a test case for predicting lifestyles and emergence of pathogens.</title>
        <authorList>
            <person name="Haridas S."/>
            <person name="Albert R."/>
            <person name="Binder M."/>
            <person name="Bloem J."/>
            <person name="Labutti K."/>
            <person name="Salamov A."/>
            <person name="Andreopoulos B."/>
            <person name="Baker S."/>
            <person name="Barry K."/>
            <person name="Bills G."/>
            <person name="Bluhm B."/>
            <person name="Cannon C."/>
            <person name="Castanera R."/>
            <person name="Culley D."/>
            <person name="Daum C."/>
            <person name="Ezra D."/>
            <person name="Gonzalez J."/>
            <person name="Henrissat B."/>
            <person name="Kuo A."/>
            <person name="Liang C."/>
            <person name="Lipzen A."/>
            <person name="Lutzoni F."/>
            <person name="Magnuson J."/>
            <person name="Mondo S."/>
            <person name="Nolan M."/>
            <person name="Ohm R."/>
            <person name="Pangilinan J."/>
            <person name="Park H.-J."/>
            <person name="Ramirez L."/>
            <person name="Alfaro M."/>
            <person name="Sun H."/>
            <person name="Tritt A."/>
            <person name="Yoshinaga Y."/>
            <person name="Zwiers L.-H."/>
            <person name="Turgeon B."/>
            <person name="Goodwin S."/>
            <person name="Spatafora J."/>
            <person name="Crous P."/>
            <person name="Grigoriev I."/>
        </authorList>
    </citation>
    <scope>NUCLEOTIDE SEQUENCE</scope>
    <source>
        <strain evidence="1">ATCC 200398</strain>
    </source>
</reference>
<evidence type="ECO:0000313" key="2">
    <source>
        <dbReference type="Proteomes" id="UP000799755"/>
    </source>
</evidence>
<organism evidence="1 2">
    <name type="scientific">Lindgomyces ingoldianus</name>
    <dbReference type="NCBI Taxonomy" id="673940"/>
    <lineage>
        <taxon>Eukaryota</taxon>
        <taxon>Fungi</taxon>
        <taxon>Dikarya</taxon>
        <taxon>Ascomycota</taxon>
        <taxon>Pezizomycotina</taxon>
        <taxon>Dothideomycetes</taxon>
        <taxon>Pleosporomycetidae</taxon>
        <taxon>Pleosporales</taxon>
        <taxon>Lindgomycetaceae</taxon>
        <taxon>Lindgomyces</taxon>
    </lineage>
</organism>
<keyword evidence="2" id="KW-1185">Reference proteome</keyword>
<gene>
    <name evidence="1" type="ORF">BDR25DRAFT_348867</name>
</gene>
<dbReference type="Proteomes" id="UP000799755">
    <property type="component" value="Unassembled WGS sequence"/>
</dbReference>
<proteinExistence type="predicted"/>
<protein>
    <submittedName>
        <fullName evidence="1">Uncharacterized protein</fullName>
    </submittedName>
</protein>
<sequence>MAIEGQTFVLVASQIITELNLEKNNLLGNHVTKTPRVGLSLIFSPACKPLCEPVGREEEAILNADVDLSDIDYPKAVCGASLSIHIRTML</sequence>
<comment type="caution">
    <text evidence="1">The sequence shown here is derived from an EMBL/GenBank/DDBJ whole genome shotgun (WGS) entry which is preliminary data.</text>
</comment>
<name>A0ACB6RCA3_9PLEO</name>